<gene>
    <name evidence="11" type="ORF">AC578_8907</name>
</gene>
<evidence type="ECO:0000256" key="9">
    <source>
        <dbReference type="RuleBase" id="RU000461"/>
    </source>
</evidence>
<evidence type="ECO:0000256" key="3">
    <source>
        <dbReference type="ARBA" id="ARBA00022617"/>
    </source>
</evidence>
<dbReference type="InterPro" id="IPR001128">
    <property type="entry name" value="Cyt_P450"/>
</dbReference>
<accession>A0A139HMX1</accession>
<dbReference type="Gene3D" id="1.10.630.10">
    <property type="entry name" value="Cytochrome P450"/>
    <property type="match status" value="1"/>
</dbReference>
<dbReference type="InterPro" id="IPR002402">
    <property type="entry name" value="Cyt_P450_E_grp-II"/>
</dbReference>
<evidence type="ECO:0000256" key="10">
    <source>
        <dbReference type="SAM" id="Phobius"/>
    </source>
</evidence>
<keyword evidence="10" id="KW-1133">Transmembrane helix</keyword>
<keyword evidence="3 8" id="KW-0349">Heme</keyword>
<dbReference type="GO" id="GO:0016712">
    <property type="term" value="F:oxidoreductase activity, acting on paired donors, with incorporation or reduction of molecular oxygen, reduced flavin or flavoprotein as one donor, and incorporation of one atom of oxygen"/>
    <property type="evidence" value="ECO:0007669"/>
    <property type="project" value="InterPro"/>
</dbReference>
<dbReference type="PRINTS" id="PR00464">
    <property type="entry name" value="EP450II"/>
</dbReference>
<evidence type="ECO:0000313" key="11">
    <source>
        <dbReference type="EMBL" id="KXT03845.1"/>
    </source>
</evidence>
<sequence length="517" mass="59095">MSETQALALAWRWAIAAPVTAATTTVLAAFLFWNIYQSLREHKVSREFARKLGCKAIKRSPQKDPFLALDIFARLGKAASERTYLQTIQHWFEDVAPTFAVRLMGDDMIFTNEPKNIQAMLVSNFKTFEIGERRRQNSHQLLGIGVFNADGKTWERGRALVKPNFSRKQVSDLQTFETHVQALMRAIPADGSPIEMQEWFFRFTLDVGTEYLFGETSGILDPNATELAKSFAWAFDVGVDGISQRIRLGKFARFYHDRRYSKACSVVHGYVEPIVEKTIRQARLEKPSQELERDERYTFLVEMARQGASPKEMRDQVLNILVAARDTSACLQSAAFFEMGQHPELLQRLREEVSSLEGGLPTYEDIKNMRFLNNFIKETLRLHPPVPLNARVSCEDTFLPLGGGPDGKSPIFVPKGKLCVYQIYSMHRRKDLWGDKAEEFDPSRWNSIRPTFEYLPFNAGPRICPGQQFALTETAYVIIRLLQTYSTIEACETGVSWYENLTLTCSTGPGVWLRFHR</sequence>
<dbReference type="PROSITE" id="PS00086">
    <property type="entry name" value="CYTOCHROME_P450"/>
    <property type="match status" value="1"/>
</dbReference>
<comment type="similarity">
    <text evidence="2 9">Belongs to the cytochrome P450 family.</text>
</comment>
<evidence type="ECO:0000313" key="12">
    <source>
        <dbReference type="Proteomes" id="UP000070133"/>
    </source>
</evidence>
<comment type="cofactor">
    <cofactor evidence="1 8">
        <name>heme</name>
        <dbReference type="ChEBI" id="CHEBI:30413"/>
    </cofactor>
</comment>
<evidence type="ECO:0000256" key="2">
    <source>
        <dbReference type="ARBA" id="ARBA00010617"/>
    </source>
</evidence>
<feature type="binding site" description="axial binding residue" evidence="8">
    <location>
        <position position="464"/>
    </location>
    <ligand>
        <name>heme</name>
        <dbReference type="ChEBI" id="CHEBI:30413"/>
    </ligand>
    <ligandPart>
        <name>Fe</name>
        <dbReference type="ChEBI" id="CHEBI:18248"/>
    </ligandPart>
</feature>
<dbReference type="EMBL" id="LFZN01000026">
    <property type="protein sequence ID" value="KXT03845.1"/>
    <property type="molecule type" value="Genomic_DNA"/>
</dbReference>
<keyword evidence="10" id="KW-0812">Transmembrane</keyword>
<keyword evidence="6 8" id="KW-0408">Iron</keyword>
<dbReference type="PANTHER" id="PTHR24287">
    <property type="entry name" value="P450, PUTATIVE (EUROFUNG)-RELATED"/>
    <property type="match status" value="1"/>
</dbReference>
<dbReference type="InterPro" id="IPR036396">
    <property type="entry name" value="Cyt_P450_sf"/>
</dbReference>
<feature type="transmembrane region" description="Helical" evidence="10">
    <location>
        <begin position="12"/>
        <end position="36"/>
    </location>
</feature>
<reference evidence="11 12" key="1">
    <citation type="submission" date="2015-07" db="EMBL/GenBank/DDBJ databases">
        <title>Comparative genomics of the Sigatoka disease complex on banana suggests a link between parallel evolutionary changes in Pseudocercospora fijiensis and Pseudocercospora eumusae and increased virulence on the banana host.</title>
        <authorList>
            <person name="Chang T.-C."/>
            <person name="Salvucci A."/>
            <person name="Crous P.W."/>
            <person name="Stergiopoulos I."/>
        </authorList>
    </citation>
    <scope>NUCLEOTIDE SEQUENCE [LARGE SCALE GENOMIC DNA]</scope>
    <source>
        <strain evidence="11 12">CBS 114824</strain>
    </source>
</reference>
<proteinExistence type="inferred from homology"/>
<evidence type="ECO:0000256" key="1">
    <source>
        <dbReference type="ARBA" id="ARBA00001971"/>
    </source>
</evidence>
<dbReference type="STRING" id="321146.A0A139HMX1"/>
<keyword evidence="7 9" id="KW-0503">Monooxygenase</keyword>
<evidence type="ECO:0000256" key="7">
    <source>
        <dbReference type="ARBA" id="ARBA00023033"/>
    </source>
</evidence>
<comment type="caution">
    <text evidence="11">The sequence shown here is derived from an EMBL/GenBank/DDBJ whole genome shotgun (WGS) entry which is preliminary data.</text>
</comment>
<keyword evidence="10" id="KW-0472">Membrane</keyword>
<organism evidence="11 12">
    <name type="scientific">Pseudocercospora eumusae</name>
    <dbReference type="NCBI Taxonomy" id="321146"/>
    <lineage>
        <taxon>Eukaryota</taxon>
        <taxon>Fungi</taxon>
        <taxon>Dikarya</taxon>
        <taxon>Ascomycota</taxon>
        <taxon>Pezizomycotina</taxon>
        <taxon>Dothideomycetes</taxon>
        <taxon>Dothideomycetidae</taxon>
        <taxon>Mycosphaerellales</taxon>
        <taxon>Mycosphaerellaceae</taxon>
        <taxon>Pseudocercospora</taxon>
    </lineage>
</organism>
<evidence type="ECO:0000256" key="4">
    <source>
        <dbReference type="ARBA" id="ARBA00022723"/>
    </source>
</evidence>
<dbReference type="SUPFAM" id="SSF48264">
    <property type="entry name" value="Cytochrome P450"/>
    <property type="match status" value="1"/>
</dbReference>
<dbReference type="EMBL" id="LFZN01000026">
    <property type="protein sequence ID" value="KXT03843.1"/>
    <property type="molecule type" value="Genomic_DNA"/>
</dbReference>
<evidence type="ECO:0008006" key="13">
    <source>
        <dbReference type="Google" id="ProtNLM"/>
    </source>
</evidence>
<dbReference type="PRINTS" id="PR00385">
    <property type="entry name" value="P450"/>
</dbReference>
<dbReference type="GO" id="GO:0005506">
    <property type="term" value="F:iron ion binding"/>
    <property type="evidence" value="ECO:0007669"/>
    <property type="project" value="InterPro"/>
</dbReference>
<dbReference type="CDD" id="cd11063">
    <property type="entry name" value="CYP52"/>
    <property type="match status" value="1"/>
</dbReference>
<dbReference type="InterPro" id="IPR047146">
    <property type="entry name" value="Cyt_P450_E_CYP52_fungi"/>
</dbReference>
<dbReference type="EMBL" id="LFZN01000026">
    <property type="protein sequence ID" value="KXT03844.1"/>
    <property type="molecule type" value="Genomic_DNA"/>
</dbReference>
<dbReference type="Proteomes" id="UP000070133">
    <property type="component" value="Unassembled WGS sequence"/>
</dbReference>
<dbReference type="GO" id="GO:0020037">
    <property type="term" value="F:heme binding"/>
    <property type="evidence" value="ECO:0007669"/>
    <property type="project" value="InterPro"/>
</dbReference>
<protein>
    <recommendedName>
        <fullName evidence="13">Cytochrome P450</fullName>
    </recommendedName>
</protein>
<dbReference type="AlphaFoldDB" id="A0A139HMX1"/>
<keyword evidence="5 9" id="KW-0560">Oxidoreductase</keyword>
<dbReference type="OrthoDB" id="1470350at2759"/>
<dbReference type="InterPro" id="IPR017972">
    <property type="entry name" value="Cyt_P450_CS"/>
</dbReference>
<keyword evidence="12" id="KW-1185">Reference proteome</keyword>
<keyword evidence="4 8" id="KW-0479">Metal-binding</keyword>
<dbReference type="Pfam" id="PF00067">
    <property type="entry name" value="p450"/>
    <property type="match status" value="1"/>
</dbReference>
<dbReference type="InterPro" id="IPR002974">
    <property type="entry name" value="Cyt_P450_E_CYP52_ascomycetes"/>
</dbReference>
<dbReference type="PANTHER" id="PTHR24287:SF1">
    <property type="entry name" value="P450, PUTATIVE (EUROFUNG)-RELATED"/>
    <property type="match status" value="1"/>
</dbReference>
<evidence type="ECO:0000256" key="6">
    <source>
        <dbReference type="ARBA" id="ARBA00023004"/>
    </source>
</evidence>
<name>A0A139HMX1_9PEZI</name>
<evidence type="ECO:0000256" key="8">
    <source>
        <dbReference type="PIRSR" id="PIRSR602402-1"/>
    </source>
</evidence>
<evidence type="ECO:0000256" key="5">
    <source>
        <dbReference type="ARBA" id="ARBA00023002"/>
    </source>
</evidence>
<dbReference type="PRINTS" id="PR01239">
    <property type="entry name" value="EP450IICYP52"/>
</dbReference>